<feature type="region of interest" description="Disordered" evidence="14">
    <location>
        <begin position="392"/>
        <end position="436"/>
    </location>
</feature>
<evidence type="ECO:0000259" key="15">
    <source>
        <dbReference type="PROSITE" id="PS50006"/>
    </source>
</evidence>
<feature type="compositionally biased region" description="Basic and acidic residues" evidence="14">
    <location>
        <begin position="1225"/>
        <end position="1238"/>
    </location>
</feature>
<evidence type="ECO:0000256" key="1">
    <source>
        <dbReference type="ARBA" id="ARBA00004123"/>
    </source>
</evidence>
<keyword evidence="6" id="KW-0677">Repeat</keyword>
<feature type="compositionally biased region" description="Low complexity" evidence="14">
    <location>
        <begin position="1434"/>
        <end position="1454"/>
    </location>
</feature>
<protein>
    <recommendedName>
        <fullName evidence="3">Mediator of DNA damage checkpoint protein 1</fullName>
    </recommendedName>
    <alternativeName>
        <fullName evidence="13">PAX transactivation activation domain-interacting protein</fullName>
    </alternativeName>
    <alternativeName>
        <fullName evidence="12">PAX-interacting protein 1</fullName>
    </alternativeName>
</protein>
<feature type="compositionally biased region" description="Basic and acidic residues" evidence="14">
    <location>
        <begin position="1085"/>
        <end position="1101"/>
    </location>
</feature>
<feature type="compositionally biased region" description="Polar residues" evidence="14">
    <location>
        <begin position="1199"/>
        <end position="1210"/>
    </location>
</feature>
<keyword evidence="7" id="KW-0227">DNA damage</keyword>
<dbReference type="Gene3D" id="3.40.50.10190">
    <property type="entry name" value="BRCT domain"/>
    <property type="match status" value="1"/>
</dbReference>
<dbReference type="GO" id="GO:0005694">
    <property type="term" value="C:chromosome"/>
    <property type="evidence" value="ECO:0007669"/>
    <property type="project" value="UniProtKB-SubCell"/>
</dbReference>
<organism evidence="17 18">
    <name type="scientific">Ooceraea biroi</name>
    <name type="common">Clonal raider ant</name>
    <name type="synonym">Cerapachys biroi</name>
    <dbReference type="NCBI Taxonomy" id="2015173"/>
    <lineage>
        <taxon>Eukaryota</taxon>
        <taxon>Metazoa</taxon>
        <taxon>Ecdysozoa</taxon>
        <taxon>Arthropoda</taxon>
        <taxon>Hexapoda</taxon>
        <taxon>Insecta</taxon>
        <taxon>Pterygota</taxon>
        <taxon>Neoptera</taxon>
        <taxon>Endopterygota</taxon>
        <taxon>Hymenoptera</taxon>
        <taxon>Apocrita</taxon>
        <taxon>Aculeata</taxon>
        <taxon>Formicoidea</taxon>
        <taxon>Formicidae</taxon>
        <taxon>Dorylinae</taxon>
        <taxon>Ooceraea</taxon>
    </lineage>
</organism>
<sequence length="1620" mass="178920">MTVSKLHAEIEANARQESTWICDLNSSNKTKLNNSILRSSRSYELKNGSILEFGRVRATYCTYCPTDDTVIPETPAPQKNTAPPRQRIAATIIPNTPDSSLNVSSGEDGSVIFGSQRDDENNVFRRPSLPQRLSTSFDKQNSSCASSVAANDDSQIASTSITDASENQNVSIFDAETQRFEGAHKTACSIHDMETQEFPEGAHVKASAGKTSLNIRDETAGDTATDIQDMETQNVLYYIDAQKSKIDPIKSRQENVDRIQRSIHDLETQNFGEDERVTNDIYDAETQLELDSNTNAIKNTKTQLKSSSVADGQADKGKDNDDVTKAGPSKRNTETVTNTPNSGASSPRSLNLSSPGVDEDGPASPLNESAHLFETTDLLEYFGDGIDKHEEIRAANASTPKPREKEKRSSEGGNNAASTSNASDKEHDEDDIFDAPTQRRIEALLSDDSEAEDKDTFIMCKVLNKTREKHRSKQTDPDDSETDAEEYLEELAKERRESASASRKARDGSMSERNDPGTSVESEDMFDLPTQRLDLNDDRDMSINQSTKVNKTDGIVSDTAPTQIIKRIAIERDQDEQCMLPSDINDAPTQLILPDRTSPKTATTSKSLSSSNNRTDVDDTMPTQIINTRSADRRASEDDRDNLDYELAPTQVIGEIENKDKRNSNREKASLDDTLERNLNEMFESASNDGIREPQQISTQCLEDILQSSQCNDDLSTNEFIANVKVLTNNTPQAQSTRRSHATSDRSSCKQPSTKANTDNVNNVELDSQDIYFSTLTTKRKRNILKDTPEFEDSVKTISSRQDANSSKQSKRNNEEVDDDNITTRSSRRAKRIPKDETGAVMKVDDEVNKAVSGKDNKRNLRKSRMTRQTAAALERDSDEIEVDDADRDPASDLNVCAPCPSRNEQPTQTLDTSYESDDDILTRLPAVRISGTLSNPASPSGSSASISSHRSMRTAANEENKKSLKNKSLSKQDVENTEEDENLNQTGDKSSLLDSLKPTNVINTSDDSDSETNFKRFKQIADRMFNNELKRQSKENAQDTKPAGEKKNTRSSGASQEPEQNTDFRSKSPRRVGRRATRQNSNRQSDDETHSRIAQKKVDTESTTSKSKTRSITLNRKRSLTEEDVEQTNSKKHKADKAVEERSTISTRGRKKTRTASDRRSPNMSEHSVETNSRGNSPVIGSTRFSADDKKPFKATLEETTLQKNIKSTRTTRRKPNGATVDENSDKTKQASTKVEKTGTSQGKILKVILSPISGRESQEVEMIMRGASSSVQNENISSPNLSVRERSNVNILERQSRTRSRKRPNAEENSALTGSSVSSIGDSDSAQSDNSALKAKRGRSTRTASAPSLPEAKIPEKKIFKKPVLDSSISSISSISSSEISQNSTESSVALVNPRSSRSKAANIKKEKLGVPQSSTVNDSISPRANRSAENTSSVVSTPSRTRSSASMLNSSTSSAAARHKILFTGITEDYSKMVKALGGNKVEDPARCTILVTDKVRRTYKFLCALARGVPIVSIDWLKESESAQGFLDWEGYVLKDPAAEAKFGFRLRKSLDKAKGKKLLDGYTVVLTSDVAPPPIEELKGKIRLYLFLCHPKPVFNEHGDIMWRKSSAASTDQVA</sequence>
<dbReference type="InterPro" id="IPR051579">
    <property type="entry name" value="DDR_Transcriptional_Reg"/>
</dbReference>
<evidence type="ECO:0000256" key="4">
    <source>
        <dbReference type="ARBA" id="ARBA00022454"/>
    </source>
</evidence>
<evidence type="ECO:0000256" key="5">
    <source>
        <dbReference type="ARBA" id="ARBA00022499"/>
    </source>
</evidence>
<feature type="compositionally biased region" description="Polar residues" evidence="14">
    <location>
        <begin position="1414"/>
        <end position="1433"/>
    </location>
</feature>
<keyword evidence="8" id="KW-0832">Ubl conjugation</keyword>
<feature type="region of interest" description="Disordered" evidence="14">
    <location>
        <begin position="1377"/>
        <end position="1454"/>
    </location>
</feature>
<evidence type="ECO:0000313" key="18">
    <source>
        <dbReference type="Proteomes" id="UP000279307"/>
    </source>
</evidence>
<feature type="compositionally biased region" description="Basic and acidic residues" evidence="14">
    <location>
        <begin position="833"/>
        <end position="859"/>
    </location>
</feature>
<dbReference type="Gene3D" id="2.60.200.20">
    <property type="match status" value="1"/>
</dbReference>
<feature type="compositionally biased region" description="Low complexity" evidence="14">
    <location>
        <begin position="599"/>
        <end position="614"/>
    </location>
</feature>
<dbReference type="OrthoDB" id="342264at2759"/>
<dbReference type="InterPro" id="IPR008984">
    <property type="entry name" value="SMAD_FHA_dom_sf"/>
</dbReference>
<evidence type="ECO:0000256" key="6">
    <source>
        <dbReference type="ARBA" id="ARBA00022737"/>
    </source>
</evidence>
<feature type="compositionally biased region" description="Polar residues" evidence="14">
    <location>
        <begin position="334"/>
        <end position="354"/>
    </location>
</feature>
<feature type="compositionally biased region" description="Polar residues" evidence="14">
    <location>
        <begin position="796"/>
        <end position="808"/>
    </location>
</feature>
<dbReference type="PANTHER" id="PTHR23196:SF1">
    <property type="entry name" value="PAX-INTERACTING PROTEIN 1"/>
    <property type="match status" value="1"/>
</dbReference>
<dbReference type="InterPro" id="IPR036420">
    <property type="entry name" value="BRCT_dom_sf"/>
</dbReference>
<feature type="compositionally biased region" description="Basic and acidic residues" evidence="14">
    <location>
        <begin position="492"/>
        <end position="515"/>
    </location>
</feature>
<feature type="compositionally biased region" description="Basic and acidic residues" evidence="14">
    <location>
        <begin position="401"/>
        <end position="410"/>
    </location>
</feature>
<feature type="compositionally biased region" description="Polar residues" evidence="14">
    <location>
        <begin position="1163"/>
        <end position="1186"/>
    </location>
</feature>
<dbReference type="SUPFAM" id="SSF52113">
    <property type="entry name" value="BRCT domain"/>
    <property type="match status" value="1"/>
</dbReference>
<feature type="compositionally biased region" description="Basic and acidic residues" evidence="14">
    <location>
        <begin position="313"/>
        <end position="324"/>
    </location>
</feature>
<name>A0A3L8DLK6_OOCBI</name>
<dbReference type="GO" id="GO:0006974">
    <property type="term" value="P:DNA damage response"/>
    <property type="evidence" value="ECO:0007669"/>
    <property type="project" value="UniProtKB-KW"/>
</dbReference>
<evidence type="ECO:0000256" key="7">
    <source>
        <dbReference type="ARBA" id="ARBA00022763"/>
    </source>
</evidence>
<accession>A0A3L8DLK6</accession>
<keyword evidence="4" id="KW-0158">Chromosome</keyword>
<dbReference type="Pfam" id="PF00498">
    <property type="entry name" value="FHA"/>
    <property type="match status" value="1"/>
</dbReference>
<dbReference type="PROSITE" id="PS50006">
    <property type="entry name" value="FHA_DOMAIN"/>
    <property type="match status" value="1"/>
</dbReference>
<evidence type="ECO:0000256" key="14">
    <source>
        <dbReference type="SAM" id="MobiDB-lite"/>
    </source>
</evidence>
<dbReference type="SMART" id="SM00292">
    <property type="entry name" value="BRCT"/>
    <property type="match status" value="1"/>
</dbReference>
<dbReference type="PROSITE" id="PS50172">
    <property type="entry name" value="BRCT"/>
    <property type="match status" value="1"/>
</dbReference>
<feature type="domain" description="FHA" evidence="15">
    <location>
        <begin position="1"/>
        <end position="37"/>
    </location>
</feature>
<feature type="region of interest" description="Disordered" evidence="14">
    <location>
        <begin position="585"/>
        <end position="620"/>
    </location>
</feature>
<reference evidence="17 18" key="1">
    <citation type="journal article" date="2018" name="Genome Res.">
        <title>The genomic architecture and molecular evolution of ant odorant receptors.</title>
        <authorList>
            <person name="McKenzie S.K."/>
            <person name="Kronauer D.J.C."/>
        </authorList>
    </citation>
    <scope>NUCLEOTIDE SEQUENCE [LARGE SCALE GENOMIC DNA]</scope>
    <source>
        <strain evidence="17">Clonal line C1</strain>
    </source>
</reference>
<comment type="subcellular location">
    <subcellularLocation>
        <location evidence="2">Chromosome</location>
    </subcellularLocation>
    <subcellularLocation>
        <location evidence="1">Nucleus</location>
    </subcellularLocation>
</comment>
<keyword evidence="5" id="KW-1017">Isopeptide bond</keyword>
<feature type="region of interest" description="Disordered" evidence="14">
    <location>
        <begin position="792"/>
        <end position="917"/>
    </location>
</feature>
<feature type="compositionally biased region" description="Polar residues" evidence="14">
    <location>
        <begin position="1269"/>
        <end position="1283"/>
    </location>
</feature>
<dbReference type="InterPro" id="IPR001357">
    <property type="entry name" value="BRCT_dom"/>
</dbReference>
<dbReference type="PANTHER" id="PTHR23196">
    <property type="entry name" value="PAX TRANSCRIPTION ACTIVATION DOMAIN INTERACTING PROTEIN"/>
    <property type="match status" value="1"/>
</dbReference>
<feature type="compositionally biased region" description="Polar residues" evidence="14">
    <location>
        <begin position="749"/>
        <end position="762"/>
    </location>
</feature>
<feature type="compositionally biased region" description="Basic residues" evidence="14">
    <location>
        <begin position="1068"/>
        <end position="1078"/>
    </location>
</feature>
<evidence type="ECO:0000259" key="16">
    <source>
        <dbReference type="PROSITE" id="PS50172"/>
    </source>
</evidence>
<feature type="domain" description="BRCT" evidence="16">
    <location>
        <begin position="1461"/>
        <end position="1538"/>
    </location>
</feature>
<feature type="compositionally biased region" description="Polar residues" evidence="14">
    <location>
        <begin position="984"/>
        <end position="1006"/>
    </location>
</feature>
<dbReference type="GO" id="GO:0005634">
    <property type="term" value="C:nucleus"/>
    <property type="evidence" value="ECO:0007669"/>
    <property type="project" value="UniProtKB-SubCell"/>
</dbReference>
<feature type="compositionally biased region" description="Polar residues" evidence="14">
    <location>
        <begin position="299"/>
        <end position="310"/>
    </location>
</feature>
<evidence type="ECO:0000256" key="11">
    <source>
        <dbReference type="ARBA" id="ARBA00023306"/>
    </source>
</evidence>
<feature type="compositionally biased region" description="Polar residues" evidence="14">
    <location>
        <begin position="411"/>
        <end position="422"/>
    </location>
</feature>
<feature type="region of interest" description="Disordered" evidence="14">
    <location>
        <begin position="731"/>
        <end position="762"/>
    </location>
</feature>
<evidence type="ECO:0000256" key="3">
    <source>
        <dbReference type="ARBA" id="ARBA00015014"/>
    </source>
</evidence>
<evidence type="ECO:0000313" key="17">
    <source>
        <dbReference type="EMBL" id="RLU21206.1"/>
    </source>
</evidence>
<evidence type="ECO:0000256" key="8">
    <source>
        <dbReference type="ARBA" id="ARBA00022843"/>
    </source>
</evidence>
<feature type="compositionally biased region" description="Low complexity" evidence="14">
    <location>
        <begin position="935"/>
        <end position="950"/>
    </location>
</feature>
<proteinExistence type="predicted"/>
<dbReference type="InterPro" id="IPR000253">
    <property type="entry name" value="FHA_dom"/>
</dbReference>
<feature type="compositionally biased region" description="Acidic residues" evidence="14">
    <location>
        <begin position="877"/>
        <end position="887"/>
    </location>
</feature>
<feature type="compositionally biased region" description="Low complexity" evidence="14">
    <location>
        <begin position="1377"/>
        <end position="1390"/>
    </location>
</feature>
<evidence type="ECO:0000256" key="13">
    <source>
        <dbReference type="ARBA" id="ARBA00030146"/>
    </source>
</evidence>
<feature type="compositionally biased region" description="Polar residues" evidence="14">
    <location>
        <begin position="903"/>
        <end position="914"/>
    </location>
</feature>
<comment type="caution">
    <text evidence="17">The sequence shown here is derived from an EMBL/GenBank/DDBJ whole genome shotgun (WGS) entry which is preliminary data.</text>
</comment>
<feature type="compositionally biased region" description="Basic and acidic residues" evidence="14">
    <location>
        <begin position="1029"/>
        <end position="1049"/>
    </location>
</feature>
<keyword evidence="10" id="KW-0539">Nucleus</keyword>
<dbReference type="Proteomes" id="UP000279307">
    <property type="component" value="Chromosome 6"/>
</dbReference>
<dbReference type="CDD" id="cd17744">
    <property type="entry name" value="BRCT_MDC1_rpt1"/>
    <property type="match status" value="1"/>
</dbReference>
<evidence type="ECO:0000256" key="10">
    <source>
        <dbReference type="ARBA" id="ARBA00023242"/>
    </source>
</evidence>
<feature type="region of interest" description="Disordered" evidence="14">
    <location>
        <begin position="931"/>
        <end position="1242"/>
    </location>
</feature>
<keyword evidence="9" id="KW-0007">Acetylation</keyword>
<feature type="region of interest" description="Disordered" evidence="14">
    <location>
        <begin position="492"/>
        <end position="539"/>
    </location>
</feature>
<gene>
    <name evidence="17" type="ORF">DMN91_005579</name>
</gene>
<evidence type="ECO:0000256" key="12">
    <source>
        <dbReference type="ARBA" id="ARBA00023858"/>
    </source>
</evidence>
<feature type="compositionally biased region" description="Polar residues" evidence="14">
    <location>
        <begin position="1051"/>
        <end position="1064"/>
    </location>
</feature>
<dbReference type="Pfam" id="PF16770">
    <property type="entry name" value="RTT107_BRCT_5"/>
    <property type="match status" value="1"/>
</dbReference>
<feature type="region of interest" description="Disordered" evidence="14">
    <location>
        <begin position="299"/>
        <end position="367"/>
    </location>
</feature>
<feature type="region of interest" description="Disordered" evidence="14">
    <location>
        <begin position="1268"/>
        <end position="1356"/>
    </location>
</feature>
<feature type="compositionally biased region" description="Low complexity" evidence="14">
    <location>
        <begin position="1317"/>
        <end position="1331"/>
    </location>
</feature>
<keyword evidence="11" id="KW-0131">Cell cycle</keyword>
<dbReference type="EMBL" id="QOIP01000006">
    <property type="protein sequence ID" value="RLU21206.1"/>
    <property type="molecule type" value="Genomic_DNA"/>
</dbReference>
<dbReference type="SUPFAM" id="SSF49879">
    <property type="entry name" value="SMAD/FHA domain"/>
    <property type="match status" value="1"/>
</dbReference>
<evidence type="ECO:0000256" key="2">
    <source>
        <dbReference type="ARBA" id="ARBA00004286"/>
    </source>
</evidence>
<evidence type="ECO:0000256" key="9">
    <source>
        <dbReference type="ARBA" id="ARBA00022990"/>
    </source>
</evidence>